<dbReference type="PANTHER" id="PTHR30273">
    <property type="entry name" value="PERIPLASMIC SIGNAL SENSOR AND SIGMA FACTOR ACTIVATOR FECR-RELATED"/>
    <property type="match status" value="1"/>
</dbReference>
<dbReference type="Gene3D" id="2.60.120.1440">
    <property type="match status" value="1"/>
</dbReference>
<keyword evidence="1" id="KW-1133">Transmembrane helix</keyword>
<feature type="transmembrane region" description="Helical" evidence="1">
    <location>
        <begin position="87"/>
        <end position="110"/>
    </location>
</feature>
<accession>A0A2U2PCH4</accession>
<gene>
    <name evidence="3" type="ORF">DDR33_18695</name>
</gene>
<protein>
    <recommendedName>
        <fullName evidence="2">FecR protein domain-containing protein</fullName>
    </recommendedName>
</protein>
<reference evidence="3 4" key="1">
    <citation type="submission" date="2018-04" db="EMBL/GenBank/DDBJ databases">
        <title>Pedobacter chongqingensis sp. nov., isolated from a rottenly hemp rope.</title>
        <authorList>
            <person name="Cai Y."/>
        </authorList>
    </citation>
    <scope>NUCLEOTIDE SEQUENCE [LARGE SCALE GENOMIC DNA]</scope>
    <source>
        <strain evidence="3 4">FJ4-8</strain>
    </source>
</reference>
<comment type="caution">
    <text evidence="3">The sequence shown here is derived from an EMBL/GenBank/DDBJ whole genome shotgun (WGS) entry which is preliminary data.</text>
</comment>
<evidence type="ECO:0000313" key="4">
    <source>
        <dbReference type="Proteomes" id="UP000245647"/>
    </source>
</evidence>
<dbReference type="Proteomes" id="UP000245647">
    <property type="component" value="Unassembled WGS sequence"/>
</dbReference>
<keyword evidence="4" id="KW-1185">Reference proteome</keyword>
<evidence type="ECO:0000313" key="3">
    <source>
        <dbReference type="EMBL" id="PWG79085.1"/>
    </source>
</evidence>
<keyword evidence="1" id="KW-0472">Membrane</keyword>
<organism evidence="3 4">
    <name type="scientific">Pararcticibacter amylolyticus</name>
    <dbReference type="NCBI Taxonomy" id="2173175"/>
    <lineage>
        <taxon>Bacteria</taxon>
        <taxon>Pseudomonadati</taxon>
        <taxon>Bacteroidota</taxon>
        <taxon>Sphingobacteriia</taxon>
        <taxon>Sphingobacteriales</taxon>
        <taxon>Sphingobacteriaceae</taxon>
        <taxon>Pararcticibacter</taxon>
    </lineage>
</organism>
<dbReference type="GO" id="GO:0016989">
    <property type="term" value="F:sigma factor antagonist activity"/>
    <property type="evidence" value="ECO:0007669"/>
    <property type="project" value="TreeGrafter"/>
</dbReference>
<dbReference type="EMBL" id="QEAS01000017">
    <property type="protein sequence ID" value="PWG79085.1"/>
    <property type="molecule type" value="Genomic_DNA"/>
</dbReference>
<proteinExistence type="predicted"/>
<sequence length="246" mass="27969">MEDGKYWSLMSRYLSNELSLQETEELLEWLEEDPVRTDLLKELQNTWDKTRDYPVNFKIDTRAAWQNLRSNLKTEEKEKKVNILTPLRLAGIIASALIILFSGISAYHYYRKTYNKLFTAETLPGEHRQIVLPDGSKVWLNSSSSISYAENFSDGDFRKVTLKGEGFFDVSLNVERPFWVHAGKTMIRVSEALFNLRQDQAGSVKVSVLAGKVSILPEGSPDHELVLQAGEERLISKEGHAGKSSL</sequence>
<dbReference type="PANTHER" id="PTHR30273:SF2">
    <property type="entry name" value="PROTEIN FECR"/>
    <property type="match status" value="1"/>
</dbReference>
<feature type="domain" description="FecR protein" evidence="2">
    <location>
        <begin position="120"/>
        <end position="213"/>
    </location>
</feature>
<dbReference type="InterPro" id="IPR006860">
    <property type="entry name" value="FecR"/>
</dbReference>
<name>A0A2U2PCH4_9SPHI</name>
<evidence type="ECO:0000256" key="1">
    <source>
        <dbReference type="SAM" id="Phobius"/>
    </source>
</evidence>
<dbReference type="Pfam" id="PF04773">
    <property type="entry name" value="FecR"/>
    <property type="match status" value="1"/>
</dbReference>
<keyword evidence="1" id="KW-0812">Transmembrane</keyword>
<dbReference type="InterPro" id="IPR012373">
    <property type="entry name" value="Ferrdict_sens_TM"/>
</dbReference>
<dbReference type="AlphaFoldDB" id="A0A2U2PCH4"/>
<evidence type="ECO:0000259" key="2">
    <source>
        <dbReference type="Pfam" id="PF04773"/>
    </source>
</evidence>